<dbReference type="WBParaSite" id="ACRNAN_scaffold1443.g30462.t1">
    <property type="protein sequence ID" value="ACRNAN_scaffold1443.g30462.t1"/>
    <property type="gene ID" value="ACRNAN_scaffold1443.g30462"/>
</dbReference>
<keyword evidence="10" id="KW-0406">Ion transport</keyword>
<dbReference type="Pfam" id="PF07647">
    <property type="entry name" value="SAM_2"/>
    <property type="match status" value="1"/>
</dbReference>
<evidence type="ECO:0000256" key="8">
    <source>
        <dbReference type="ARBA" id="ARBA00022989"/>
    </source>
</evidence>
<name>A0A914CUF7_9BILA</name>
<dbReference type="GO" id="GO:0005509">
    <property type="term" value="F:calcium ion binding"/>
    <property type="evidence" value="ECO:0007669"/>
    <property type="project" value="TreeGrafter"/>
</dbReference>
<accession>A0A914CUF7</accession>
<evidence type="ECO:0000313" key="17">
    <source>
        <dbReference type="Proteomes" id="UP000887540"/>
    </source>
</evidence>
<feature type="chain" id="PRO_5036766498" evidence="15">
    <location>
        <begin position="26"/>
        <end position="506"/>
    </location>
</feature>
<keyword evidence="7" id="KW-0106">Calcium</keyword>
<reference evidence="18" key="1">
    <citation type="submission" date="2022-11" db="UniProtKB">
        <authorList>
            <consortium name="WormBaseParasite"/>
        </authorList>
    </citation>
    <scope>IDENTIFICATION</scope>
</reference>
<evidence type="ECO:0000259" key="16">
    <source>
        <dbReference type="PROSITE" id="PS50105"/>
    </source>
</evidence>
<evidence type="ECO:0000313" key="18">
    <source>
        <dbReference type="WBParaSite" id="ACRNAN_scaffold1443.g30462.t1"/>
    </source>
</evidence>
<dbReference type="InterPro" id="IPR013761">
    <property type="entry name" value="SAM/pointed_sf"/>
</dbReference>
<evidence type="ECO:0000256" key="1">
    <source>
        <dbReference type="ARBA" id="ARBA00004479"/>
    </source>
</evidence>
<evidence type="ECO:0000256" key="7">
    <source>
        <dbReference type="ARBA" id="ARBA00022837"/>
    </source>
</evidence>
<dbReference type="PANTHER" id="PTHR15136:SF5">
    <property type="entry name" value="STROMAL INTERACTION MOLECULE HOMOLOG"/>
    <property type="match status" value="1"/>
</dbReference>
<dbReference type="PROSITE" id="PS50105">
    <property type="entry name" value="SAM_DOMAIN"/>
    <property type="match status" value="1"/>
</dbReference>
<dbReference type="InterPro" id="IPR057835">
    <property type="entry name" value="EF-hand_STIM1/2"/>
</dbReference>
<dbReference type="SUPFAM" id="SSF47769">
    <property type="entry name" value="SAM/Pointed domain"/>
    <property type="match status" value="1"/>
</dbReference>
<dbReference type="GO" id="GO:0002115">
    <property type="term" value="P:store-operated calcium entry"/>
    <property type="evidence" value="ECO:0007669"/>
    <property type="project" value="TreeGrafter"/>
</dbReference>
<dbReference type="SMART" id="SM00454">
    <property type="entry name" value="SAM"/>
    <property type="match status" value="1"/>
</dbReference>
<evidence type="ECO:0000256" key="2">
    <source>
        <dbReference type="ARBA" id="ARBA00022448"/>
    </source>
</evidence>
<dbReference type="GO" id="GO:0051049">
    <property type="term" value="P:regulation of transport"/>
    <property type="evidence" value="ECO:0007669"/>
    <property type="project" value="UniProtKB-ARBA"/>
</dbReference>
<dbReference type="GO" id="GO:0006874">
    <property type="term" value="P:intracellular calcium ion homeostasis"/>
    <property type="evidence" value="ECO:0007669"/>
    <property type="project" value="TreeGrafter"/>
</dbReference>
<keyword evidence="5" id="KW-0479">Metal-binding</keyword>
<dbReference type="InterPro" id="IPR032393">
    <property type="entry name" value="SOAR_STIM1/2"/>
</dbReference>
<proteinExistence type="predicted"/>
<feature type="compositionally biased region" description="Basic residues" evidence="13">
    <location>
        <begin position="491"/>
        <end position="506"/>
    </location>
</feature>
<evidence type="ECO:0000256" key="5">
    <source>
        <dbReference type="ARBA" id="ARBA00022723"/>
    </source>
</evidence>
<evidence type="ECO:0000256" key="9">
    <source>
        <dbReference type="ARBA" id="ARBA00023054"/>
    </source>
</evidence>
<dbReference type="Gene3D" id="1.10.150.50">
    <property type="entry name" value="Transcription Factor, Ets-1"/>
    <property type="match status" value="1"/>
</dbReference>
<evidence type="ECO:0000256" key="12">
    <source>
        <dbReference type="SAM" id="Coils"/>
    </source>
</evidence>
<keyword evidence="17" id="KW-1185">Reference proteome</keyword>
<keyword evidence="9 12" id="KW-0175">Coiled coil</keyword>
<dbReference type="GO" id="GO:0005886">
    <property type="term" value="C:plasma membrane"/>
    <property type="evidence" value="ECO:0007669"/>
    <property type="project" value="TreeGrafter"/>
</dbReference>
<evidence type="ECO:0000256" key="3">
    <source>
        <dbReference type="ARBA" id="ARBA00022568"/>
    </source>
</evidence>
<keyword evidence="8 14" id="KW-1133">Transmembrane helix</keyword>
<sequence length="506" mass="57276">MCKVGSRYGFLFLFIIGNLINFNTGDKPSKPTKNVVITAEQEKLRDPEGFAAIKELHRLMDDDQSGSIDRFESADFLTEDLKIGGSDRSQREKAFHHDDDAITVDDLWEMWFEKSEREWDEKQLVEWLTNVVKLPQYVNNFVTSKVTGIALPRMALQNSSYISNVIGIKNFVHRQKIQLKALDLVLFGFHDSNSRLKDYALALLLVILVSVLIIFKMHRNKAHRRMEELSSMLSELKSMENDFAGAEKRFEERRASGELENIQELKNQLKEAEKRLEMSDYESVTISLQPLLRRTYELELSYLRQQNLKCLEELEDAKDFLDKMRKKQGSLMNSLKLATGANAGTDSIDARIFDLKSRMGKIKLSMDECHQRWIEIETLCGFSISGSFGPAQRLPEPPTRMHVTAKANPISQPARSSPIGLTRGDSGFVTFNQQTSSESSNGITTAAASPIPSTISEPVLMSSPAPPIVNNLRHNNDDDSSVSSRTSSTHSARRNKFAIFSRKTKS</sequence>
<feature type="region of interest" description="Disordered" evidence="13">
    <location>
        <begin position="454"/>
        <end position="506"/>
    </location>
</feature>
<evidence type="ECO:0000256" key="13">
    <source>
        <dbReference type="SAM" id="MobiDB-lite"/>
    </source>
</evidence>
<dbReference type="FunFam" id="1.10.150.50:FF:000009">
    <property type="entry name" value="Stromal interaction molecule 1"/>
    <property type="match status" value="1"/>
</dbReference>
<evidence type="ECO:0000256" key="15">
    <source>
        <dbReference type="SAM" id="SignalP"/>
    </source>
</evidence>
<organism evidence="17 18">
    <name type="scientific">Acrobeloides nanus</name>
    <dbReference type="NCBI Taxonomy" id="290746"/>
    <lineage>
        <taxon>Eukaryota</taxon>
        <taxon>Metazoa</taxon>
        <taxon>Ecdysozoa</taxon>
        <taxon>Nematoda</taxon>
        <taxon>Chromadorea</taxon>
        <taxon>Rhabditida</taxon>
        <taxon>Tylenchina</taxon>
        <taxon>Cephalobomorpha</taxon>
        <taxon>Cephaloboidea</taxon>
        <taxon>Cephalobidae</taxon>
        <taxon>Acrobeloides</taxon>
    </lineage>
</organism>
<feature type="signal peptide" evidence="15">
    <location>
        <begin position="1"/>
        <end position="25"/>
    </location>
</feature>
<evidence type="ECO:0000256" key="4">
    <source>
        <dbReference type="ARBA" id="ARBA00022692"/>
    </source>
</evidence>
<dbReference type="GO" id="GO:0005783">
    <property type="term" value="C:endoplasmic reticulum"/>
    <property type="evidence" value="ECO:0007669"/>
    <property type="project" value="TreeGrafter"/>
</dbReference>
<dbReference type="PANTHER" id="PTHR15136">
    <property type="entry name" value="STROMAL INTERACTION MOLECULE HOMOLOG"/>
    <property type="match status" value="1"/>
</dbReference>
<keyword evidence="11 14" id="KW-0472">Membrane</keyword>
<dbReference type="AlphaFoldDB" id="A0A914CUF7"/>
<dbReference type="Gene3D" id="1.10.238.180">
    <property type="match status" value="1"/>
</dbReference>
<evidence type="ECO:0000256" key="14">
    <source>
        <dbReference type="SAM" id="Phobius"/>
    </source>
</evidence>
<feature type="transmembrane region" description="Helical" evidence="14">
    <location>
        <begin position="199"/>
        <end position="217"/>
    </location>
</feature>
<keyword evidence="2" id="KW-0813">Transport</keyword>
<dbReference type="InterPro" id="IPR037608">
    <property type="entry name" value="STIM1/2"/>
</dbReference>
<keyword evidence="3" id="KW-0109">Calcium transport</keyword>
<keyword evidence="6 15" id="KW-0732">Signal</keyword>
<comment type="subcellular location">
    <subcellularLocation>
        <location evidence="1">Membrane</location>
        <topology evidence="1">Single-pass type I membrane protein</topology>
    </subcellularLocation>
</comment>
<dbReference type="Gene3D" id="1.10.287.3550">
    <property type="match status" value="1"/>
</dbReference>
<dbReference type="GO" id="GO:0005246">
    <property type="term" value="F:calcium channel regulator activity"/>
    <property type="evidence" value="ECO:0007669"/>
    <property type="project" value="InterPro"/>
</dbReference>
<evidence type="ECO:0000256" key="10">
    <source>
        <dbReference type="ARBA" id="ARBA00023065"/>
    </source>
</evidence>
<dbReference type="InterPro" id="IPR001660">
    <property type="entry name" value="SAM"/>
</dbReference>
<dbReference type="Pfam" id="PF16533">
    <property type="entry name" value="SOAR"/>
    <property type="match status" value="1"/>
</dbReference>
<feature type="domain" description="SAM" evidence="16">
    <location>
        <begin position="119"/>
        <end position="177"/>
    </location>
</feature>
<dbReference type="Pfam" id="PF25578">
    <property type="entry name" value="EF-hand_STIM1"/>
    <property type="match status" value="1"/>
</dbReference>
<dbReference type="Proteomes" id="UP000887540">
    <property type="component" value="Unplaced"/>
</dbReference>
<keyword evidence="4 14" id="KW-0812">Transmembrane</keyword>
<protein>
    <submittedName>
        <fullName evidence="18">SAM domain-containing protein</fullName>
    </submittedName>
</protein>
<evidence type="ECO:0000256" key="11">
    <source>
        <dbReference type="ARBA" id="ARBA00023136"/>
    </source>
</evidence>
<feature type="coiled-coil region" evidence="12">
    <location>
        <begin position="219"/>
        <end position="282"/>
    </location>
</feature>
<feature type="compositionally biased region" description="Low complexity" evidence="13">
    <location>
        <begin position="481"/>
        <end position="490"/>
    </location>
</feature>
<evidence type="ECO:0000256" key="6">
    <source>
        <dbReference type="ARBA" id="ARBA00022729"/>
    </source>
</evidence>